<accession>A0A930YJH4</accession>
<evidence type="ECO:0000313" key="4">
    <source>
        <dbReference type="Proteomes" id="UP000640489"/>
    </source>
</evidence>
<dbReference type="RefSeq" id="WP_194708197.1">
    <property type="nucleotide sequence ID" value="NZ_JADKPN010000012.1"/>
</dbReference>
<dbReference type="InterPro" id="IPR057727">
    <property type="entry name" value="WCX_dom"/>
</dbReference>
<dbReference type="PROSITE" id="PS52050">
    <property type="entry name" value="WYL"/>
    <property type="match status" value="1"/>
</dbReference>
<proteinExistence type="predicted"/>
<gene>
    <name evidence="3" type="ORF">ISU07_17925</name>
</gene>
<organism evidence="3 4">
    <name type="scientific">Nocardioides islandensis</name>
    <dbReference type="NCBI Taxonomy" id="433663"/>
    <lineage>
        <taxon>Bacteria</taxon>
        <taxon>Bacillati</taxon>
        <taxon>Actinomycetota</taxon>
        <taxon>Actinomycetes</taxon>
        <taxon>Propionibacteriales</taxon>
        <taxon>Nocardioidaceae</taxon>
        <taxon>Nocardioides</taxon>
    </lineage>
</organism>
<reference evidence="3" key="1">
    <citation type="submission" date="2020-11" db="EMBL/GenBank/DDBJ databases">
        <title>Nocardioides sp. nov., isolated from Soil of Cynanchum wilfordii Hemsley rhizosphere.</title>
        <authorList>
            <person name="Lee J.-S."/>
            <person name="Suh M.K."/>
            <person name="Kim J.-S."/>
        </authorList>
    </citation>
    <scope>NUCLEOTIDE SEQUENCE</scope>
    <source>
        <strain evidence="3">KCTC 19275</strain>
    </source>
</reference>
<feature type="domain" description="WCX" evidence="2">
    <location>
        <begin position="214"/>
        <end position="288"/>
    </location>
</feature>
<protein>
    <submittedName>
        <fullName evidence="3">WYL domain-containing protein</fullName>
    </submittedName>
</protein>
<feature type="domain" description="WYL" evidence="1">
    <location>
        <begin position="128"/>
        <end position="186"/>
    </location>
</feature>
<dbReference type="EMBL" id="JADKPN010000012">
    <property type="protein sequence ID" value="MBF4765014.1"/>
    <property type="molecule type" value="Genomic_DNA"/>
</dbReference>
<evidence type="ECO:0000259" key="2">
    <source>
        <dbReference type="Pfam" id="PF25583"/>
    </source>
</evidence>
<name>A0A930YJH4_9ACTN</name>
<dbReference type="Pfam" id="PF13280">
    <property type="entry name" value="WYL"/>
    <property type="match status" value="1"/>
</dbReference>
<evidence type="ECO:0000313" key="3">
    <source>
        <dbReference type="EMBL" id="MBF4765014.1"/>
    </source>
</evidence>
<dbReference type="Proteomes" id="UP000640489">
    <property type="component" value="Unassembled WGS sequence"/>
</dbReference>
<keyword evidence="4" id="KW-1185">Reference proteome</keyword>
<evidence type="ECO:0000259" key="1">
    <source>
        <dbReference type="Pfam" id="PF13280"/>
    </source>
</evidence>
<comment type="caution">
    <text evidence="3">The sequence shown here is derived from an EMBL/GenBank/DDBJ whole genome shotgun (WGS) entry which is preliminary data.</text>
</comment>
<dbReference type="Pfam" id="PF25583">
    <property type="entry name" value="WCX"/>
    <property type="match status" value="1"/>
</dbReference>
<dbReference type="InterPro" id="IPR026881">
    <property type="entry name" value="WYL_dom"/>
</dbReference>
<dbReference type="AlphaFoldDB" id="A0A930YJH4"/>
<sequence length="291" mass="32494">MTRLVRLMAKLHNAAPAGVFRDELISIAGYGESDPGTQLTKDLNHLRQQGWQIDNISPAGTDACYRMVSRDNRLWLRLTAAQRDALQRAIILANRTDIAQRLGVTTASLPEGLGSAVIPTEETAELTLALQSLRLQSPVRFRYKGTMRTVHPVAVRFQHVQWYLSGVEAGGVDVKHFAIGRMSDVSLGPPGEGRADAEVRRLQLHPLLWEVDEPREVTLATAPDHVPDVVRWLQEPASRFERGGLVEMTYVVTNHRAFRARVYVLGTRVRVVAPDEFREELLAELRDLVGA</sequence>